<proteinExistence type="predicted"/>
<gene>
    <name evidence="1" type="ORF">ENI13_00670</name>
</gene>
<comment type="caution">
    <text evidence="1">The sequence shown here is derived from an EMBL/GenBank/DDBJ whole genome shotgun (WGS) entry which is preliminary data.</text>
</comment>
<reference evidence="1" key="1">
    <citation type="journal article" date="2020" name="mSystems">
        <title>Genome- and Community-Level Interaction Insights into Carbon Utilization and Element Cycling Functions of Hydrothermarchaeota in Hydrothermal Sediment.</title>
        <authorList>
            <person name="Zhou Z."/>
            <person name="Liu Y."/>
            <person name="Xu W."/>
            <person name="Pan J."/>
            <person name="Luo Z.H."/>
            <person name="Li M."/>
        </authorList>
    </citation>
    <scope>NUCLEOTIDE SEQUENCE [LARGE SCALE GENOMIC DNA]</scope>
    <source>
        <strain evidence="1">HyVt-369</strain>
    </source>
</reference>
<evidence type="ECO:0000313" key="1">
    <source>
        <dbReference type="EMBL" id="HEB13475.1"/>
    </source>
</evidence>
<name>A0A7C1SPP6_UNCC3</name>
<organism evidence="1">
    <name type="scientific">candidate division CPR3 bacterium</name>
    <dbReference type="NCBI Taxonomy" id="2268181"/>
    <lineage>
        <taxon>Bacteria</taxon>
        <taxon>Bacteria division CPR3</taxon>
    </lineage>
</organism>
<dbReference type="Proteomes" id="UP000885695">
    <property type="component" value="Unassembled WGS sequence"/>
</dbReference>
<sequence>MLDVEITTSGRAKRGKMGWFDLGKTKAEVKTGEDLPAGLRPDIDLPPESVGVIAEEEKSSFNVRPIRERENVMETAYGRVDQVFEDKVNIVLDLYGQKKVYGFPLEALRRCGLNTLEQNDTVMLKAIFSNGRVEGRLIRVGAIPETPVGKKRFIVDKQYFLKQDV</sequence>
<dbReference type="EMBL" id="DRHL01000033">
    <property type="protein sequence ID" value="HEB13475.1"/>
    <property type="molecule type" value="Genomic_DNA"/>
</dbReference>
<accession>A0A7C1SPP6</accession>
<dbReference type="AlphaFoldDB" id="A0A7C1SPP6"/>
<protein>
    <submittedName>
        <fullName evidence="1">Uncharacterized protein</fullName>
    </submittedName>
</protein>